<dbReference type="STRING" id="1817863.A2Y62_03915"/>
<evidence type="ECO:0000313" key="1">
    <source>
        <dbReference type="EMBL" id="OGF58661.1"/>
    </source>
</evidence>
<reference evidence="1 2" key="1">
    <citation type="journal article" date="2016" name="Nat. Commun.">
        <title>Thousands of microbial genomes shed light on interconnected biogeochemical processes in an aquifer system.</title>
        <authorList>
            <person name="Anantharaman K."/>
            <person name="Brown C.T."/>
            <person name="Hug L.A."/>
            <person name="Sharon I."/>
            <person name="Castelle C.J."/>
            <person name="Probst A.J."/>
            <person name="Thomas B.C."/>
            <person name="Singh A."/>
            <person name="Wilkins M.J."/>
            <person name="Karaoz U."/>
            <person name="Brodie E.L."/>
            <person name="Williams K.H."/>
            <person name="Hubbard S.S."/>
            <person name="Banfield J.F."/>
        </authorList>
    </citation>
    <scope>NUCLEOTIDE SEQUENCE [LARGE SCALE GENOMIC DNA]</scope>
</reference>
<name>A0A1F5V6W8_9BACT</name>
<evidence type="ECO:0000313" key="2">
    <source>
        <dbReference type="Proteomes" id="UP000178943"/>
    </source>
</evidence>
<gene>
    <name evidence="1" type="ORF">A2Y62_03915</name>
</gene>
<sequence length="353" mass="40423">MSQLNESAVAIYLFAIGEKLFPRDEEKVAHLNGLIEKLDAITEEKEKQQKMKEIMEYVMGENSWTKERYKIVSDLKSSYSIEQNLTLLQEIKAKAKELDVQTGEYEKDFNKLIEFYQKAAQRTFTIVDKTMQLYNLNQGDIIPLSLGAAHTERAITLLKSKEISYVVIKANSFSLDKDPSFLSVEAYQRKHDKLSVDDKGLLGSFLDTRWKPPIVLERVWFKQKSELIYITTIIAREAASGGIPPFDNIKDEISKLNYITIDKQSLKIDNGEVIFKVMGLGENRWTIWVRAAVISPEKQESLEERIKKILDEVKKNEDVSKKKGELEIKKVANNTIAAYSSNRSAIMNIRISG</sequence>
<dbReference type="Proteomes" id="UP000178943">
    <property type="component" value="Unassembled WGS sequence"/>
</dbReference>
<comment type="caution">
    <text evidence="1">The sequence shown here is derived from an EMBL/GenBank/DDBJ whole genome shotgun (WGS) entry which is preliminary data.</text>
</comment>
<dbReference type="EMBL" id="MFGW01000236">
    <property type="protein sequence ID" value="OGF58661.1"/>
    <property type="molecule type" value="Genomic_DNA"/>
</dbReference>
<organism evidence="1 2">
    <name type="scientific">Candidatus Fischerbacteria bacterium RBG_13_37_8</name>
    <dbReference type="NCBI Taxonomy" id="1817863"/>
    <lineage>
        <taxon>Bacteria</taxon>
        <taxon>Candidatus Fischeribacteriota</taxon>
    </lineage>
</organism>
<protein>
    <submittedName>
        <fullName evidence="1">Uncharacterized protein</fullName>
    </submittedName>
</protein>
<dbReference type="AlphaFoldDB" id="A0A1F5V6W8"/>
<accession>A0A1F5V6W8</accession>
<proteinExistence type="predicted"/>